<dbReference type="Proteomes" id="UP000245764">
    <property type="component" value="Chromosome 12"/>
</dbReference>
<feature type="compositionally biased region" description="Low complexity" evidence="5">
    <location>
        <begin position="212"/>
        <end position="223"/>
    </location>
</feature>
<evidence type="ECO:0000256" key="2">
    <source>
        <dbReference type="ARBA" id="ARBA00022692"/>
    </source>
</evidence>
<name>A0A2H1H582_ZYMTR</name>
<feature type="region of interest" description="Disordered" evidence="5">
    <location>
        <begin position="536"/>
        <end position="666"/>
    </location>
</feature>
<feature type="compositionally biased region" description="Low complexity" evidence="5">
    <location>
        <begin position="233"/>
        <end position="243"/>
    </location>
</feature>
<dbReference type="Pfam" id="PF01544">
    <property type="entry name" value="CorA"/>
    <property type="match status" value="1"/>
</dbReference>
<dbReference type="SUPFAM" id="SSF144083">
    <property type="entry name" value="Magnesium transport protein CorA, transmembrane region"/>
    <property type="match status" value="1"/>
</dbReference>
<dbReference type="Gene3D" id="1.20.58.340">
    <property type="entry name" value="Magnesium transport protein CorA, transmembrane region"/>
    <property type="match status" value="1"/>
</dbReference>
<evidence type="ECO:0000256" key="5">
    <source>
        <dbReference type="SAM" id="MobiDB-lite"/>
    </source>
</evidence>
<evidence type="ECO:0000256" key="3">
    <source>
        <dbReference type="ARBA" id="ARBA00022989"/>
    </source>
</evidence>
<dbReference type="GO" id="GO:0016020">
    <property type="term" value="C:membrane"/>
    <property type="evidence" value="ECO:0007669"/>
    <property type="project" value="UniProtKB-SubCell"/>
</dbReference>
<evidence type="ECO:0000313" key="8">
    <source>
        <dbReference type="Proteomes" id="UP000245764"/>
    </source>
</evidence>
<comment type="subcellular location">
    <subcellularLocation>
        <location evidence="1">Membrane</location>
        <topology evidence="1">Multi-pass membrane protein</topology>
    </subcellularLocation>
</comment>
<feature type="transmembrane region" description="Helical" evidence="6">
    <location>
        <begin position="1243"/>
        <end position="1265"/>
    </location>
</feature>
<feature type="region of interest" description="Disordered" evidence="5">
    <location>
        <begin position="489"/>
        <end position="512"/>
    </location>
</feature>
<evidence type="ECO:0000256" key="6">
    <source>
        <dbReference type="SAM" id="Phobius"/>
    </source>
</evidence>
<evidence type="ECO:0000256" key="1">
    <source>
        <dbReference type="ARBA" id="ARBA00004141"/>
    </source>
</evidence>
<organism evidence="7 8">
    <name type="scientific">Zymoseptoria tritici ST99CH_1E4</name>
    <dbReference type="NCBI Taxonomy" id="1276532"/>
    <lineage>
        <taxon>Eukaryota</taxon>
        <taxon>Fungi</taxon>
        <taxon>Dikarya</taxon>
        <taxon>Ascomycota</taxon>
        <taxon>Pezizomycotina</taxon>
        <taxon>Dothideomycetes</taxon>
        <taxon>Dothideomycetidae</taxon>
        <taxon>Mycosphaerellales</taxon>
        <taxon>Mycosphaerellaceae</taxon>
        <taxon>Zymoseptoria</taxon>
    </lineage>
</organism>
<accession>A0A2H1H582</accession>
<reference evidence="8" key="1">
    <citation type="submission" date="2017-05" db="EMBL/GenBank/DDBJ databases">
        <authorList>
            <person name="Song R."/>
            <person name="Chenine A.L."/>
            <person name="Ruprecht R.M."/>
        </authorList>
    </citation>
    <scope>NUCLEOTIDE SEQUENCE [LARGE SCALE GENOMIC DNA]</scope>
</reference>
<sequence length="1333" mass="149338">MSRHRSRQHENEPPGNGLNDELFWDANDRKTRQTRHREYSRPRSLDRDWLSFDISLGPATLSQPSGRHGQAEHVVLLRKSPGKVTEFQISAAIYRTGDDDAKVDLHLMEASNEWNGMRWYHVQQNELQLEPLIDMVDSKPGLDASDRLLAAGLLREVHAECSWKQRTSRLPPGFIRRHCGKTAHRAKDRPDNAVVFMSVPFFSNEIRPTAFSSSQSPTTTLLQAGYPDDNTPASSSAAARSASKTPPGVPELCVSHLWLLLCNKVLFTVSDRDAEHHMHELFTTTSISPSGSKPLLAEITTPRQRTYHMIIDPLPSYFHFREQVRQKCLNYPGVDVNTYFLTFNDHTELNASSWIDRMRSEKNAVVQIRVCSDGRIASPRGEGLKASPWYDDRQVLLMQPRDILEDRSHHPAVSAKRELEGLVNEHFQRSDKQGIYELLELGNVELRGPPKVIDNTITGHAKHPMPEVYDISAPRLPLMLENGPSVFSRLKPYNADQDQEPLSSDAGSDTAEAGPVVQEFSADDFTSMGAADDTGAVGVLADPSHDADGPAASASNHSFEPSDALVVRGSGNSYSNVGKSVPRPRDDVRDGDEHEPRVSTAGSEPAPDTLEYLHSISPTSLRIVNPQTVPDIDQRTSLSPGHAARNDRLSGDETTSPRPGFPEHRSLQNILGSREGLGKHEQATATGPRFARAPNVAPFFKWAAKGYPEEGLPREETIDQTRTLNTILDGLSFVRDVKSRKPFVRCPEFTLSVLESDFPFLRDSNEIARRDGSAFAAEHEALKLRVGRSLVEQGLCERDDLTFHIGAIYDETANIVGKYIEAGHPHSVLLKLWGSLHSVFHMLIDSDEALHDNELSVFSVRPLDECKRRIHEHMIAYSWVDDSHQCCLGRIFHTKFELIAHLRSTHLSWRLSPSDSQVELLIAEHGRGRTLELLGITNSFLGFLYQFREQVEGIACGVASTSEGVSGFALSLPSSLVASFGQFVVAHAECAFAASRYDRLYRIAWTAKQHKRTRESARRSIDTATEGCQRALDLVHKARRDVSLVCNADARLLSLVEVNSVGLPLIAAGLLANASSKVTISGEDRNIVQMHQDLSKTLELQAYEKPSRKLLLRLNRFRQELIALSESRAKADEGNFHFARCIRPSSFRITTQDRKSQFRSEHKLLSDHHFDLVFQTSQVDRLLHKNSDLSSQVKQSVEVLEADHGKAILTFTTITTIFLPLSFVSTFFGMNTTDVRNMDGSQWVFWAAAIPFTALVTGLTLLFAYRWNAIVDRSQASWASMKLKIQQFDIKDKDTWRAGRLPIWSTETEDKRARMRTDTWGTMESGRAARRAR</sequence>
<feature type="region of interest" description="Disordered" evidence="5">
    <location>
        <begin position="1"/>
        <end position="24"/>
    </location>
</feature>
<gene>
    <name evidence="7" type="ORF">ZT1E4_G10941</name>
</gene>
<feature type="compositionally biased region" description="Basic and acidic residues" evidence="5">
    <location>
        <begin position="583"/>
        <end position="597"/>
    </location>
</feature>
<protein>
    <submittedName>
        <fullName evidence="7">Uncharacterized protein</fullName>
    </submittedName>
</protein>
<dbReference type="InterPro" id="IPR002523">
    <property type="entry name" value="MgTranspt_CorA/ZnTranspt_ZntB"/>
</dbReference>
<dbReference type="InterPro" id="IPR045863">
    <property type="entry name" value="CorA_TM1_TM2"/>
</dbReference>
<evidence type="ECO:0000256" key="4">
    <source>
        <dbReference type="ARBA" id="ARBA00023136"/>
    </source>
</evidence>
<feature type="transmembrane region" description="Helical" evidence="6">
    <location>
        <begin position="1208"/>
        <end position="1231"/>
    </location>
</feature>
<feature type="compositionally biased region" description="Polar residues" evidence="5">
    <location>
        <begin position="616"/>
        <end position="628"/>
    </location>
</feature>
<proteinExistence type="predicted"/>
<keyword evidence="4 6" id="KW-0472">Membrane</keyword>
<keyword evidence="2 6" id="KW-0812">Transmembrane</keyword>
<dbReference type="GO" id="GO:0046873">
    <property type="term" value="F:metal ion transmembrane transporter activity"/>
    <property type="evidence" value="ECO:0007669"/>
    <property type="project" value="InterPro"/>
</dbReference>
<feature type="region of interest" description="Disordered" evidence="5">
    <location>
        <begin position="210"/>
        <end position="247"/>
    </location>
</feature>
<dbReference type="EMBL" id="LT854264">
    <property type="protein sequence ID" value="SMR60976.1"/>
    <property type="molecule type" value="Genomic_DNA"/>
</dbReference>
<keyword evidence="3 6" id="KW-1133">Transmembrane helix</keyword>
<evidence type="ECO:0000313" key="7">
    <source>
        <dbReference type="EMBL" id="SMR60976.1"/>
    </source>
</evidence>